<dbReference type="STRING" id="1849968.A8C32_06470"/>
<evidence type="ECO:0000259" key="2">
    <source>
        <dbReference type="Pfam" id="PF10099"/>
    </source>
</evidence>
<comment type="caution">
    <text evidence="3">The sequence shown here is derived from an EMBL/GenBank/DDBJ whole genome shotgun (WGS) entry which is preliminary data.</text>
</comment>
<sequence>MIKKMFLAILAVGVFASSCSNDDDNSAATTANLTLDFQQGDQKLDELGAGYVYEGWIIVDGSPVSTGTFSSVTFPQSFTVDAVQLAAATRFVLTIEPAGETGVEAETPADTKILAGDFSGSTASVNTEVVGDFSNASGKYILATPTDNDMTNEASGVWFLDNTNAPPPVAGLEGLPVLPAGWKYEGWAVVNGTPLSTGTFTNVSATDDGAPYSGSVALPMPNGADGFFPGEDFLENAPEGLTFPLDLKEKTIVISVEPSPDNSPAPFTLKPLAHMVPADAMDHTPISMGVGPVVSLKATVTR</sequence>
<name>A0A1E5SI67_9FLAO</name>
<feature type="domain" description="Anti-sigma K factor RskA C-terminal" evidence="2">
    <location>
        <begin position="43"/>
        <end position="101"/>
    </location>
</feature>
<proteinExistence type="predicted"/>
<feature type="signal peptide" evidence="1">
    <location>
        <begin position="1"/>
        <end position="22"/>
    </location>
</feature>
<evidence type="ECO:0000313" key="3">
    <source>
        <dbReference type="EMBL" id="OEJ98827.1"/>
    </source>
</evidence>
<dbReference type="Proteomes" id="UP000095713">
    <property type="component" value="Unassembled WGS sequence"/>
</dbReference>
<organism evidence="3 4">
    <name type="scientific">Flavivirga aquatica</name>
    <dbReference type="NCBI Taxonomy" id="1849968"/>
    <lineage>
        <taxon>Bacteria</taxon>
        <taxon>Pseudomonadati</taxon>
        <taxon>Bacteroidota</taxon>
        <taxon>Flavobacteriia</taxon>
        <taxon>Flavobacteriales</taxon>
        <taxon>Flavobacteriaceae</taxon>
        <taxon>Flavivirga</taxon>
    </lineage>
</organism>
<accession>A0A1E5SI67</accession>
<reference evidence="3 4" key="1">
    <citation type="submission" date="2016-05" db="EMBL/GenBank/DDBJ databases">
        <title>Draft Genome Sequence of Algibacter sp. Strain SK-16 Isolated from the Surface Water of Aburatsubo Inlet.</title>
        <authorList>
            <person name="Wong S.-K."/>
            <person name="Yoshizawa S."/>
            <person name="Nakajima Y."/>
            <person name="Ogura Y."/>
            <person name="Tetsuya H."/>
            <person name="Hamasaki K."/>
        </authorList>
    </citation>
    <scope>NUCLEOTIDE SEQUENCE [LARGE SCALE GENOMIC DNA]</scope>
    <source>
        <strain evidence="3 4">SK-16</strain>
    </source>
</reference>
<dbReference type="Pfam" id="PF10099">
    <property type="entry name" value="RskA_C"/>
    <property type="match status" value="1"/>
</dbReference>
<dbReference type="PROSITE" id="PS51257">
    <property type="entry name" value="PROKAR_LIPOPROTEIN"/>
    <property type="match status" value="1"/>
</dbReference>
<keyword evidence="4" id="KW-1185">Reference proteome</keyword>
<dbReference type="InterPro" id="IPR018764">
    <property type="entry name" value="RskA_C"/>
</dbReference>
<dbReference type="OrthoDB" id="1115036at2"/>
<feature type="chain" id="PRO_5009185018" description="Anti-sigma K factor RskA C-terminal domain-containing protein" evidence="1">
    <location>
        <begin position="23"/>
        <end position="302"/>
    </location>
</feature>
<keyword evidence="1" id="KW-0732">Signal</keyword>
<evidence type="ECO:0000313" key="4">
    <source>
        <dbReference type="Proteomes" id="UP000095713"/>
    </source>
</evidence>
<gene>
    <name evidence="3" type="ORF">A8C32_06470</name>
</gene>
<evidence type="ECO:0000256" key="1">
    <source>
        <dbReference type="SAM" id="SignalP"/>
    </source>
</evidence>
<protein>
    <recommendedName>
        <fullName evidence="2">Anti-sigma K factor RskA C-terminal domain-containing protein</fullName>
    </recommendedName>
</protein>
<dbReference type="GO" id="GO:0005886">
    <property type="term" value="C:plasma membrane"/>
    <property type="evidence" value="ECO:0007669"/>
    <property type="project" value="InterPro"/>
</dbReference>
<dbReference type="EMBL" id="MDJD01000054">
    <property type="protein sequence ID" value="OEJ98827.1"/>
    <property type="molecule type" value="Genomic_DNA"/>
</dbReference>
<dbReference type="AlphaFoldDB" id="A0A1E5SI67"/>